<keyword evidence="1" id="KW-0812">Transmembrane</keyword>
<keyword evidence="3" id="KW-1185">Reference proteome</keyword>
<feature type="transmembrane region" description="Helical" evidence="1">
    <location>
        <begin position="48"/>
        <end position="66"/>
    </location>
</feature>
<gene>
    <name evidence="2" type="ORF">QUW28_05100</name>
</gene>
<dbReference type="Proteomes" id="UP001529421">
    <property type="component" value="Unassembled WGS sequence"/>
</dbReference>
<reference evidence="3" key="1">
    <citation type="submission" date="2023-06" db="EMBL/GenBank/DDBJ databases">
        <title>Identification and characterization of horizontal gene transfer across gut microbiota members of farm animals based on homology search.</title>
        <authorList>
            <person name="Zeman M."/>
            <person name="Kubasova T."/>
            <person name="Jahodarova E."/>
            <person name="Nykrynova M."/>
            <person name="Rychlik I."/>
        </authorList>
    </citation>
    <scope>NUCLEOTIDE SEQUENCE [LARGE SCALE GENOMIC DNA]</scope>
    <source>
        <strain evidence="3">154_Feed</strain>
    </source>
</reference>
<name>A0ABT7V8R4_9ACTN</name>
<dbReference type="EMBL" id="JAUDDZ010000005">
    <property type="protein sequence ID" value="MDM8274876.1"/>
    <property type="molecule type" value="Genomic_DNA"/>
</dbReference>
<evidence type="ECO:0000313" key="3">
    <source>
        <dbReference type="Proteomes" id="UP001529421"/>
    </source>
</evidence>
<sequence length="84" mass="9069">MTRKTSLLPVAVQEGKAMSRRAAAAARDMVRSARDAVREERAQGTTEYAILVGVLVVIAILAIIAFRDRVSELWDAIASGINSL</sequence>
<keyword evidence="1" id="KW-1133">Transmembrane helix</keyword>
<comment type="caution">
    <text evidence="2">The sequence shown here is derived from an EMBL/GenBank/DDBJ whole genome shotgun (WGS) entry which is preliminary data.</text>
</comment>
<evidence type="ECO:0000313" key="2">
    <source>
        <dbReference type="EMBL" id="MDM8274876.1"/>
    </source>
</evidence>
<organism evidence="2 3">
    <name type="scientific">Enorma phocaeensis</name>
    <dbReference type="NCBI Taxonomy" id="1871019"/>
    <lineage>
        <taxon>Bacteria</taxon>
        <taxon>Bacillati</taxon>
        <taxon>Actinomycetota</taxon>
        <taxon>Coriobacteriia</taxon>
        <taxon>Coriobacteriales</taxon>
        <taxon>Coriobacteriaceae</taxon>
        <taxon>Enorma</taxon>
    </lineage>
</organism>
<keyword evidence="1" id="KW-0472">Membrane</keyword>
<evidence type="ECO:0000256" key="1">
    <source>
        <dbReference type="SAM" id="Phobius"/>
    </source>
</evidence>
<evidence type="ECO:0008006" key="4">
    <source>
        <dbReference type="Google" id="ProtNLM"/>
    </source>
</evidence>
<protein>
    <recommendedName>
        <fullName evidence="4">Class III signal peptide-containing protein</fullName>
    </recommendedName>
</protein>
<accession>A0ABT7V8R4</accession>
<proteinExistence type="predicted"/>